<comment type="caution">
    <text evidence="1">The sequence shown here is derived from an EMBL/GenBank/DDBJ whole genome shotgun (WGS) entry which is preliminary data.</text>
</comment>
<gene>
    <name evidence="1" type="ORF">GCM10007857_75220</name>
</gene>
<evidence type="ECO:0000313" key="2">
    <source>
        <dbReference type="Proteomes" id="UP001156905"/>
    </source>
</evidence>
<dbReference type="InterPro" id="IPR032710">
    <property type="entry name" value="NTF2-like_dom_sf"/>
</dbReference>
<dbReference type="SUPFAM" id="SSF54427">
    <property type="entry name" value="NTF2-like"/>
    <property type="match status" value="1"/>
</dbReference>
<organism evidence="1 2">
    <name type="scientific">Bradyrhizobium iriomotense</name>
    <dbReference type="NCBI Taxonomy" id="441950"/>
    <lineage>
        <taxon>Bacteria</taxon>
        <taxon>Pseudomonadati</taxon>
        <taxon>Pseudomonadota</taxon>
        <taxon>Alphaproteobacteria</taxon>
        <taxon>Hyphomicrobiales</taxon>
        <taxon>Nitrobacteraceae</taxon>
        <taxon>Bradyrhizobium</taxon>
    </lineage>
</organism>
<dbReference type="Gene3D" id="3.10.450.50">
    <property type="match status" value="1"/>
</dbReference>
<sequence>MMRDAATIEPKAIVKSFYDGGARGEITSFADRLAENFELFVPPSLPWGGNFGKAQYLSILPQVAATLDFARMRYISLTAEGQHVVALIDIVVQGTDQSVIISEHWDIKEGKAVRLLVAYFDPKILLDQANPHQN</sequence>
<reference evidence="2" key="1">
    <citation type="journal article" date="2019" name="Int. J. Syst. Evol. Microbiol.">
        <title>The Global Catalogue of Microorganisms (GCM) 10K type strain sequencing project: providing services to taxonomists for standard genome sequencing and annotation.</title>
        <authorList>
            <consortium name="The Broad Institute Genomics Platform"/>
            <consortium name="The Broad Institute Genome Sequencing Center for Infectious Disease"/>
            <person name="Wu L."/>
            <person name="Ma J."/>
        </authorList>
    </citation>
    <scope>NUCLEOTIDE SEQUENCE [LARGE SCALE GENOMIC DNA]</scope>
    <source>
        <strain evidence="2">NBRC 102520</strain>
    </source>
</reference>
<protein>
    <recommendedName>
        <fullName evidence="3">SnoaL-like domain-containing protein</fullName>
    </recommendedName>
</protein>
<keyword evidence="2" id="KW-1185">Reference proteome</keyword>
<accession>A0ABQ6BAD4</accession>
<dbReference type="Proteomes" id="UP001156905">
    <property type="component" value="Unassembled WGS sequence"/>
</dbReference>
<proteinExistence type="predicted"/>
<name>A0ABQ6BAD4_9BRAD</name>
<dbReference type="EMBL" id="BSOW01000038">
    <property type="protein sequence ID" value="GLR90806.1"/>
    <property type="molecule type" value="Genomic_DNA"/>
</dbReference>
<evidence type="ECO:0000313" key="1">
    <source>
        <dbReference type="EMBL" id="GLR90806.1"/>
    </source>
</evidence>
<evidence type="ECO:0008006" key="3">
    <source>
        <dbReference type="Google" id="ProtNLM"/>
    </source>
</evidence>